<evidence type="ECO:0000256" key="1">
    <source>
        <dbReference type="SAM" id="SignalP"/>
    </source>
</evidence>
<gene>
    <name evidence="2" type="ORF">HDA33_002058</name>
</gene>
<reference evidence="2 3" key="1">
    <citation type="submission" date="2020-08" db="EMBL/GenBank/DDBJ databases">
        <title>Sequencing the genomes of 1000 actinobacteria strains.</title>
        <authorList>
            <person name="Klenk H.-P."/>
        </authorList>
    </citation>
    <scope>NUCLEOTIDE SEQUENCE [LARGE SCALE GENOMIC DNA]</scope>
    <source>
        <strain evidence="2 3">DSM 17945</strain>
    </source>
</reference>
<feature type="chain" id="PRO_5030809120" evidence="1">
    <location>
        <begin position="28"/>
        <end position="37"/>
    </location>
</feature>
<proteinExistence type="predicted"/>
<accession>A0A7W9N1M7</accession>
<dbReference type="AlphaFoldDB" id="A0A7W9N1M7"/>
<feature type="signal peptide" evidence="1">
    <location>
        <begin position="1"/>
        <end position="27"/>
    </location>
</feature>
<dbReference type="Proteomes" id="UP000567246">
    <property type="component" value="Unassembled WGS sequence"/>
</dbReference>
<evidence type="ECO:0000313" key="2">
    <source>
        <dbReference type="EMBL" id="MBB5849494.1"/>
    </source>
</evidence>
<name>A0A7W9N1M7_9MICC</name>
<keyword evidence="1" id="KW-0732">Signal</keyword>
<comment type="caution">
    <text evidence="2">The sequence shown here is derived from an EMBL/GenBank/DDBJ whole genome shotgun (WGS) entry which is preliminary data.</text>
</comment>
<keyword evidence="3" id="KW-1185">Reference proteome</keyword>
<sequence length="37" mass="3597">MKKIVTGVTLSAAVGLSLVAVATPASAVEAPQNCGEL</sequence>
<evidence type="ECO:0000313" key="3">
    <source>
        <dbReference type="Proteomes" id="UP000567246"/>
    </source>
</evidence>
<organism evidence="2 3">
    <name type="scientific">Micrococcus endophyticus</name>
    <dbReference type="NCBI Taxonomy" id="455343"/>
    <lineage>
        <taxon>Bacteria</taxon>
        <taxon>Bacillati</taxon>
        <taxon>Actinomycetota</taxon>
        <taxon>Actinomycetes</taxon>
        <taxon>Micrococcales</taxon>
        <taxon>Micrococcaceae</taxon>
        <taxon>Micrococcus</taxon>
    </lineage>
</organism>
<protein>
    <submittedName>
        <fullName evidence="2">Uncharacterized protein</fullName>
    </submittedName>
</protein>
<dbReference type="EMBL" id="JACHMW010000001">
    <property type="protein sequence ID" value="MBB5849494.1"/>
    <property type="molecule type" value="Genomic_DNA"/>
</dbReference>